<sequence length="249" mass="27819">MDAQLVIRLHPNAAVHEREDGVWFQSASPVLFQHSDMSTMSELVEVFLHHLGGGFTQIRKVGYRFLRRQPDGRFVHLLVWLFNDEHVRVTFGCHRGLMPQYVMDFLVQLGDRPRGPPVAATPVRIAEPTMPEADMAMDKSDSEYDYSTNSGSSSSDYDEGDDCIPETQGTGCPRYNLPAPPPIPRLEDKVVQSLESATGCAIGKRSRQESRIIAFVEMRSIGSLSWTEASTIVVASMRMMDVPDTFGLL</sequence>
<dbReference type="EMBL" id="JASCZI010211492">
    <property type="protein sequence ID" value="MED6193085.1"/>
    <property type="molecule type" value="Genomic_DNA"/>
</dbReference>
<dbReference type="Proteomes" id="UP001341840">
    <property type="component" value="Unassembled WGS sequence"/>
</dbReference>
<organism evidence="2 3">
    <name type="scientific">Stylosanthes scabra</name>
    <dbReference type="NCBI Taxonomy" id="79078"/>
    <lineage>
        <taxon>Eukaryota</taxon>
        <taxon>Viridiplantae</taxon>
        <taxon>Streptophyta</taxon>
        <taxon>Embryophyta</taxon>
        <taxon>Tracheophyta</taxon>
        <taxon>Spermatophyta</taxon>
        <taxon>Magnoliopsida</taxon>
        <taxon>eudicotyledons</taxon>
        <taxon>Gunneridae</taxon>
        <taxon>Pentapetalae</taxon>
        <taxon>rosids</taxon>
        <taxon>fabids</taxon>
        <taxon>Fabales</taxon>
        <taxon>Fabaceae</taxon>
        <taxon>Papilionoideae</taxon>
        <taxon>50 kb inversion clade</taxon>
        <taxon>dalbergioids sensu lato</taxon>
        <taxon>Dalbergieae</taxon>
        <taxon>Pterocarpus clade</taxon>
        <taxon>Stylosanthes</taxon>
    </lineage>
</organism>
<gene>
    <name evidence="2" type="ORF">PIB30_015738</name>
</gene>
<protein>
    <submittedName>
        <fullName evidence="2">Uncharacterized protein</fullName>
    </submittedName>
</protein>
<feature type="region of interest" description="Disordered" evidence="1">
    <location>
        <begin position="136"/>
        <end position="162"/>
    </location>
</feature>
<reference evidence="2 3" key="1">
    <citation type="journal article" date="2023" name="Plants (Basel)">
        <title>Bridging the Gap: Combining Genomics and Transcriptomics Approaches to Understand Stylosanthes scabra, an Orphan Legume from the Brazilian Caatinga.</title>
        <authorList>
            <person name="Ferreira-Neto J.R.C."/>
            <person name="da Silva M.D."/>
            <person name="Binneck E."/>
            <person name="de Melo N.F."/>
            <person name="da Silva R.H."/>
            <person name="de Melo A.L.T.M."/>
            <person name="Pandolfi V."/>
            <person name="Bustamante F.O."/>
            <person name="Brasileiro-Vidal A.C."/>
            <person name="Benko-Iseppon A.M."/>
        </authorList>
    </citation>
    <scope>NUCLEOTIDE SEQUENCE [LARGE SCALE GENOMIC DNA]</scope>
    <source>
        <tissue evidence="2">Leaves</tissue>
    </source>
</reference>
<keyword evidence="3" id="KW-1185">Reference proteome</keyword>
<feature type="compositionally biased region" description="Low complexity" evidence="1">
    <location>
        <begin position="145"/>
        <end position="155"/>
    </location>
</feature>
<evidence type="ECO:0000313" key="3">
    <source>
        <dbReference type="Proteomes" id="UP001341840"/>
    </source>
</evidence>
<comment type="caution">
    <text evidence="2">The sequence shown here is derived from an EMBL/GenBank/DDBJ whole genome shotgun (WGS) entry which is preliminary data.</text>
</comment>
<accession>A0ABU6X8Q3</accession>
<evidence type="ECO:0000256" key="1">
    <source>
        <dbReference type="SAM" id="MobiDB-lite"/>
    </source>
</evidence>
<name>A0ABU6X8Q3_9FABA</name>
<evidence type="ECO:0000313" key="2">
    <source>
        <dbReference type="EMBL" id="MED6193085.1"/>
    </source>
</evidence>
<proteinExistence type="predicted"/>